<sequence length="76" mass="8091">MKKLSSSAIDQVAGGCFSFFSTPAPVSNDIVMHVTSGHLYGGAVALLGFVLGTFAGALVQKNIDYIHLLEHELNRK</sequence>
<keyword evidence="1" id="KW-1133">Transmembrane helix</keyword>
<dbReference type="RefSeq" id="WP_057625531.1">
    <property type="nucleotide sequence ID" value="NZ_LKHV02000001.1"/>
</dbReference>
<gene>
    <name evidence="3" type="ORF">CC99x_000450</name>
    <name evidence="2" type="ORF">CC99x_02444</name>
</gene>
<name>A0A0Q9Y941_9GAMM</name>
<reference evidence="3" key="2">
    <citation type="journal article" date="2016" name="Genome Announc.">
        <title>Draft Genome Sequences of Two Novel Amoeba-Resistant Intranuclear Bacteria, 'Candidatus Berkiella cookevillensis' and 'Candidatus Berkiella aquae'.</title>
        <authorList>
            <person name="Mehari Y.T."/>
            <person name="Arivett B.A."/>
            <person name="Farone A.L."/>
            <person name="Gunderson J.H."/>
            <person name="Farone M.B."/>
        </authorList>
    </citation>
    <scope>NUCLEOTIDE SEQUENCE</scope>
    <source>
        <strain evidence="3">CC99</strain>
    </source>
</reference>
<organism evidence="2">
    <name type="scientific">Candidatus Berkiella cookevillensis</name>
    <dbReference type="NCBI Taxonomy" id="437022"/>
    <lineage>
        <taxon>Bacteria</taxon>
        <taxon>Pseudomonadati</taxon>
        <taxon>Pseudomonadota</taxon>
        <taxon>Gammaproteobacteria</taxon>
        <taxon>Candidatus Berkiellales</taxon>
        <taxon>Candidatus Berkiellaceae</taxon>
        <taxon>Candidatus Berkiella</taxon>
    </lineage>
</organism>
<keyword evidence="1" id="KW-0472">Membrane</keyword>
<dbReference type="AlphaFoldDB" id="A0A0Q9Y941"/>
<accession>A0A0Q9Y941</accession>
<dbReference type="EMBL" id="LKHV02000001">
    <property type="protein sequence ID" value="MCS5707363.1"/>
    <property type="molecule type" value="Genomic_DNA"/>
</dbReference>
<feature type="transmembrane region" description="Helical" evidence="1">
    <location>
        <begin position="38"/>
        <end position="59"/>
    </location>
</feature>
<evidence type="ECO:0000256" key="1">
    <source>
        <dbReference type="SAM" id="Phobius"/>
    </source>
</evidence>
<dbReference type="EMBL" id="LKHV01000019">
    <property type="protein sequence ID" value="KRG17296.1"/>
    <property type="molecule type" value="Genomic_DNA"/>
</dbReference>
<comment type="caution">
    <text evidence="2">The sequence shown here is derived from an EMBL/GenBank/DDBJ whole genome shotgun (WGS) entry which is preliminary data.</text>
</comment>
<keyword evidence="4" id="KW-1185">Reference proteome</keyword>
<evidence type="ECO:0000313" key="4">
    <source>
        <dbReference type="Proteomes" id="UP000051494"/>
    </source>
</evidence>
<proteinExistence type="predicted"/>
<keyword evidence="1" id="KW-0812">Transmembrane</keyword>
<evidence type="ECO:0000313" key="2">
    <source>
        <dbReference type="EMBL" id="KRG17296.1"/>
    </source>
</evidence>
<reference evidence="2" key="1">
    <citation type="submission" date="2015-09" db="EMBL/GenBank/DDBJ databases">
        <title>Draft Genome Sequences of Two Novel Amoeba-resistant Intranuclear Bacteria, Candidatus Berkiella cookevillensis and Candidatus Berkiella aquae.</title>
        <authorList>
            <person name="Mehari Y.T."/>
            <person name="Arivett B.A."/>
            <person name="Farone A.L."/>
            <person name="Gunderson J.H."/>
            <person name="Farone M.B."/>
        </authorList>
    </citation>
    <scope>NUCLEOTIDE SEQUENCE [LARGE SCALE GENOMIC DNA]</scope>
    <source>
        <strain evidence="2">CC99</strain>
    </source>
</reference>
<reference evidence="3" key="3">
    <citation type="submission" date="2021-06" db="EMBL/GenBank/DDBJ databases">
        <title>Genomic Description and Analysis of Intracellular Bacteria, Candidatus Berkiella cookevillensis and Candidatus Berkiella aquae.</title>
        <authorList>
            <person name="Kidane D.T."/>
            <person name="Mehari Y.T."/>
            <person name="Rice F.C."/>
            <person name="Arivett B.A."/>
            <person name="Farone A.L."/>
            <person name="Berk S.G."/>
            <person name="Farone M.B."/>
        </authorList>
    </citation>
    <scope>NUCLEOTIDE SEQUENCE</scope>
    <source>
        <strain evidence="3">CC99</strain>
    </source>
</reference>
<evidence type="ECO:0000313" key="3">
    <source>
        <dbReference type="EMBL" id="MCS5707363.1"/>
    </source>
</evidence>
<protein>
    <submittedName>
        <fullName evidence="2">Uncharacterized protein</fullName>
    </submittedName>
</protein>
<dbReference type="Proteomes" id="UP000051494">
    <property type="component" value="Unassembled WGS sequence"/>
</dbReference>